<evidence type="ECO:0000313" key="2">
    <source>
        <dbReference type="Proteomes" id="UP000321083"/>
    </source>
</evidence>
<reference evidence="1 2" key="2">
    <citation type="submission" date="2019-08" db="EMBL/GenBank/DDBJ databases">
        <authorList>
            <person name="Henke P."/>
        </authorList>
    </citation>
    <scope>NUCLEOTIDE SEQUENCE [LARGE SCALE GENOMIC DNA]</scope>
    <source>
        <strain evidence="1">Phe10_nw2017</strain>
    </source>
</reference>
<name>A0A5C6MF08_9PLAN</name>
<proteinExistence type="predicted"/>
<organism evidence="1 2">
    <name type="scientific">Planctomyces bekefii</name>
    <dbReference type="NCBI Taxonomy" id="1653850"/>
    <lineage>
        <taxon>Bacteria</taxon>
        <taxon>Pseudomonadati</taxon>
        <taxon>Planctomycetota</taxon>
        <taxon>Planctomycetia</taxon>
        <taxon>Planctomycetales</taxon>
        <taxon>Planctomycetaceae</taxon>
        <taxon>Planctomyces</taxon>
    </lineage>
</organism>
<dbReference type="PANTHER" id="PTHR41317:SF1">
    <property type="entry name" value="PD-(D_E)XK NUCLEASE FAMILY TRANSPOSASE"/>
    <property type="match status" value="1"/>
</dbReference>
<protein>
    <submittedName>
        <fullName evidence="1">Transposase</fullName>
    </submittedName>
</protein>
<dbReference type="Pfam" id="PF12784">
    <property type="entry name" value="PDDEXK_2"/>
    <property type="match status" value="1"/>
</dbReference>
<evidence type="ECO:0000313" key="1">
    <source>
        <dbReference type="EMBL" id="TWW11524.1"/>
    </source>
</evidence>
<accession>A0A5C6MF08</accession>
<keyword evidence="2" id="KW-1185">Reference proteome</keyword>
<reference evidence="1 2" key="1">
    <citation type="submission" date="2019-08" db="EMBL/GenBank/DDBJ databases">
        <title>100 year-old enigma solved: identification of Planctomyces bekefii, the type genus and species of the phylum Planctomycetes.</title>
        <authorList>
            <person name="Svetlana D.N."/>
            <person name="Overmann J."/>
        </authorList>
    </citation>
    <scope>NUCLEOTIDE SEQUENCE [LARGE SCALE GENOMIC DNA]</scope>
    <source>
        <strain evidence="1">Phe10_nw2017</strain>
    </source>
</reference>
<dbReference type="NCBIfam" id="TIGR01784">
    <property type="entry name" value="T_den_put_tspse"/>
    <property type="match status" value="1"/>
</dbReference>
<dbReference type="AlphaFoldDB" id="A0A5C6MF08"/>
<dbReference type="Proteomes" id="UP000321083">
    <property type="component" value="Unassembled WGS sequence"/>
</dbReference>
<gene>
    <name evidence="1" type="ORF">E3A20_04710</name>
</gene>
<comment type="caution">
    <text evidence="1">The sequence shown here is derived from an EMBL/GenBank/DDBJ whole genome shotgun (WGS) entry which is preliminary data.</text>
</comment>
<dbReference type="PANTHER" id="PTHR41317">
    <property type="entry name" value="PD-(D_E)XK NUCLEASE FAMILY TRANSPOSASE"/>
    <property type="match status" value="1"/>
</dbReference>
<dbReference type="InterPro" id="IPR010106">
    <property type="entry name" value="RpnA"/>
</dbReference>
<dbReference type="EMBL" id="SRHE01000056">
    <property type="protein sequence ID" value="TWW11524.1"/>
    <property type="molecule type" value="Genomic_DNA"/>
</dbReference>
<sequence length="316" mass="35888">MPIGIIPLVDYAFKMMLGNQHHPGVTIHFLNAVLAGRHRITRIEFVNPIQLKRGADDKLCILDILAVDDQARRLNIEVQIALPAGMAQRLVYYVSRTFVDQLLEGQNYTELRPSICICVLAGQLFVTPPALHLDFRLRDHEHSLTLTDDLQIHLLQLNYLQVTEETVYNATPVERWAWFLRHAEELTSAQVARLFPDKEFSEAAEVLEMIAQTPQHLVEYNARLKAQRDEEARILYAQQQGKADGRVEGRAEGRVEGRAEGIDIGIERGVLIGRITLLQQLLQLPAGNEQLFAECSIDDLHRMSTELQQRFSAGRT</sequence>